<evidence type="ECO:0000313" key="1">
    <source>
        <dbReference type="EMBL" id="RYO55363.1"/>
    </source>
</evidence>
<dbReference type="EMBL" id="PEJP01000039">
    <property type="protein sequence ID" value="RYO55363.1"/>
    <property type="molecule type" value="Genomic_DNA"/>
</dbReference>
<proteinExistence type="predicted"/>
<keyword evidence="2" id="KW-1185">Reference proteome</keyword>
<dbReference type="Proteomes" id="UP000293823">
    <property type="component" value="Unassembled WGS sequence"/>
</dbReference>
<sequence>MQQFRVFSQNTPRELGFPYLYSEMAGLLHANNIHSNGAGFAHLEGPIIQLQPLILSGRDPSSV</sequence>
<evidence type="ECO:0000313" key="2">
    <source>
        <dbReference type="Proteomes" id="UP000293823"/>
    </source>
</evidence>
<dbReference type="AlphaFoldDB" id="A0A4Q4RFA4"/>
<accession>A0A4Q4RFA4</accession>
<reference evidence="2" key="1">
    <citation type="journal article" date="2019" name="bioRxiv">
        <title>Genomics, evolutionary history and diagnostics of the Alternaria alternata species group including apple and Asian pear pathotypes.</title>
        <authorList>
            <person name="Armitage A.D."/>
            <person name="Cockerton H.M."/>
            <person name="Sreenivasaprasad S."/>
            <person name="Woodhall J.W."/>
            <person name="Lane C.R."/>
            <person name="Harrison R.J."/>
            <person name="Clarkson J.P."/>
        </authorList>
    </citation>
    <scope>NUCLEOTIDE SEQUENCE [LARGE SCALE GENOMIC DNA]</scope>
    <source>
        <strain evidence="2">RGR 97.0016</strain>
    </source>
</reference>
<gene>
    <name evidence="1" type="ORF">AA0113_g8971</name>
</gene>
<comment type="caution">
    <text evidence="1">The sequence shown here is derived from an EMBL/GenBank/DDBJ whole genome shotgun (WGS) entry which is preliminary data.</text>
</comment>
<name>A0A4Q4RFA4_9PLEO</name>
<protein>
    <submittedName>
        <fullName evidence="1">Uncharacterized protein</fullName>
    </submittedName>
</protein>
<organism evidence="1 2">
    <name type="scientific">Alternaria arborescens</name>
    <dbReference type="NCBI Taxonomy" id="156630"/>
    <lineage>
        <taxon>Eukaryota</taxon>
        <taxon>Fungi</taxon>
        <taxon>Dikarya</taxon>
        <taxon>Ascomycota</taxon>
        <taxon>Pezizomycotina</taxon>
        <taxon>Dothideomycetes</taxon>
        <taxon>Pleosporomycetidae</taxon>
        <taxon>Pleosporales</taxon>
        <taxon>Pleosporineae</taxon>
        <taxon>Pleosporaceae</taxon>
        <taxon>Alternaria</taxon>
        <taxon>Alternaria sect. Alternaria</taxon>
    </lineage>
</organism>